<comment type="similarity">
    <text evidence="1">Belongs to the tryptophan 2,3-dioxygenase family.</text>
</comment>
<comment type="caution">
    <text evidence="2">The sequence shown here is derived from an EMBL/GenBank/DDBJ whole genome shotgun (WGS) entry which is preliminary data.</text>
</comment>
<dbReference type="InterPro" id="IPR004981">
    <property type="entry name" value="Trp_2_3_dOase"/>
</dbReference>
<evidence type="ECO:0000313" key="3">
    <source>
        <dbReference type="Proteomes" id="UP000253094"/>
    </source>
</evidence>
<evidence type="ECO:0000313" key="2">
    <source>
        <dbReference type="EMBL" id="RCG31196.1"/>
    </source>
</evidence>
<keyword evidence="1" id="KW-0479">Metal-binding</keyword>
<feature type="binding site" evidence="1">
    <location>
        <position position="239"/>
    </location>
    <ligand>
        <name>substrate</name>
    </ligand>
</feature>
<dbReference type="GO" id="GO:0004833">
    <property type="term" value="F:L-tryptophan 2,3-dioxygenase activity"/>
    <property type="evidence" value="ECO:0007669"/>
    <property type="project" value="UniProtKB-UniRule"/>
</dbReference>
<organism evidence="2 3">
    <name type="scientific">Sphaerisporangium album</name>
    <dbReference type="NCBI Taxonomy" id="509200"/>
    <lineage>
        <taxon>Bacteria</taxon>
        <taxon>Bacillati</taxon>
        <taxon>Actinomycetota</taxon>
        <taxon>Actinomycetes</taxon>
        <taxon>Streptosporangiales</taxon>
        <taxon>Streptosporangiaceae</taxon>
        <taxon>Sphaerisporangium</taxon>
    </lineage>
</organism>
<dbReference type="PANTHER" id="PTHR10138">
    <property type="entry name" value="TRYPTOPHAN 2,3-DIOXYGENASE"/>
    <property type="match status" value="1"/>
</dbReference>
<comment type="caution">
    <text evidence="1">Lacks conserved residue(s) required for the propagation of feature annotation.</text>
</comment>
<dbReference type="EMBL" id="QOIL01000005">
    <property type="protein sequence ID" value="RCG31196.1"/>
    <property type="molecule type" value="Genomic_DNA"/>
</dbReference>
<dbReference type="HAMAP" id="MF_01972">
    <property type="entry name" value="T23O"/>
    <property type="match status" value="1"/>
</dbReference>
<keyword evidence="1" id="KW-0560">Oxidoreductase</keyword>
<dbReference type="UniPathway" id="UPA00333">
    <property type="reaction ID" value="UER00453"/>
</dbReference>
<comment type="subunit">
    <text evidence="1">Homotetramer.</text>
</comment>
<dbReference type="Pfam" id="PF03301">
    <property type="entry name" value="Trp_dioxygenase"/>
    <property type="match status" value="2"/>
</dbReference>
<dbReference type="EC" id="1.13.11.11" evidence="1"/>
<dbReference type="AlphaFoldDB" id="A0A367FLC0"/>
<dbReference type="GO" id="GO:0046872">
    <property type="term" value="F:metal ion binding"/>
    <property type="evidence" value="ECO:0007669"/>
    <property type="project" value="UniProtKB-KW"/>
</dbReference>
<proteinExistence type="inferred from homology"/>
<dbReference type="OrthoDB" id="9776847at2"/>
<protein>
    <recommendedName>
        <fullName evidence="1">Tryptophan 2,3-dioxygenase</fullName>
        <shortName evidence="1">TDO</shortName>
        <ecNumber evidence="1">1.13.11.11</ecNumber>
    </recommendedName>
    <alternativeName>
        <fullName evidence="1">Tryptamin 2,3-dioxygenase</fullName>
    </alternativeName>
    <alternativeName>
        <fullName evidence="1">Tryptophan oxygenase</fullName>
        <shortName evidence="1">TO</shortName>
        <shortName evidence="1">TRPO</shortName>
    </alternativeName>
    <alternativeName>
        <fullName evidence="1">Tryptophan pyrrolase</fullName>
    </alternativeName>
    <alternativeName>
        <fullName evidence="1">Tryptophanase</fullName>
    </alternativeName>
</protein>
<gene>
    <name evidence="1" type="primary">kynA</name>
    <name evidence="2" type="ORF">DQ384_10665</name>
</gene>
<dbReference type="InterPro" id="IPR037217">
    <property type="entry name" value="Trp/Indoleamine_2_3_dOase-like"/>
</dbReference>
<dbReference type="Gene3D" id="1.20.58.480">
    <property type="match status" value="1"/>
</dbReference>
<feature type="binding site" evidence="1">
    <location>
        <position position="105"/>
    </location>
    <ligand>
        <name>substrate</name>
    </ligand>
</feature>
<dbReference type="GO" id="GO:0019441">
    <property type="term" value="P:L-tryptophan catabolic process to kynurenine"/>
    <property type="evidence" value="ECO:0007669"/>
    <property type="project" value="UniProtKB-UniRule"/>
</dbReference>
<dbReference type="Proteomes" id="UP000253094">
    <property type="component" value="Unassembled WGS sequence"/>
</dbReference>
<feature type="binding site" evidence="1">
    <location>
        <begin position="39"/>
        <end position="43"/>
    </location>
    <ligand>
        <name>substrate</name>
    </ligand>
</feature>
<comment type="function">
    <text evidence="1">Heme-dependent dioxygenase that catalyzes the oxidative cleavage of the L-tryptophan (L-Trp) pyrrole ring and converts L-tryptophan to N-formyl-L-kynurenine. Catalyzes the oxidative cleavage of the indole moiety.</text>
</comment>
<keyword evidence="3" id="KW-1185">Reference proteome</keyword>
<accession>A0A367FLC0</accession>
<comment type="catalytic activity">
    <reaction evidence="1">
        <text>L-tryptophan + O2 = N-formyl-L-kynurenine</text>
        <dbReference type="Rhea" id="RHEA:24536"/>
        <dbReference type="ChEBI" id="CHEBI:15379"/>
        <dbReference type="ChEBI" id="CHEBI:57912"/>
        <dbReference type="ChEBI" id="CHEBI:58629"/>
        <dbReference type="EC" id="1.13.11.11"/>
    </reaction>
</comment>
<feature type="binding site" description="axial binding residue" evidence="1">
    <location>
        <position position="225"/>
    </location>
    <ligand>
        <name>heme</name>
        <dbReference type="ChEBI" id="CHEBI:30413"/>
    </ligand>
    <ligandPart>
        <name>Fe</name>
        <dbReference type="ChEBI" id="CHEBI:18248"/>
    </ligandPart>
</feature>
<keyword evidence="1 2" id="KW-0223">Dioxygenase</keyword>
<name>A0A367FLC0_9ACTN</name>
<keyword evidence="1" id="KW-0408">Iron</keyword>
<dbReference type="SUPFAM" id="SSF140959">
    <property type="entry name" value="Indolic compounds 2,3-dioxygenase-like"/>
    <property type="match status" value="1"/>
</dbReference>
<keyword evidence="1" id="KW-0349">Heme</keyword>
<comment type="cofactor">
    <cofactor evidence="1">
        <name>heme</name>
        <dbReference type="ChEBI" id="CHEBI:30413"/>
    </cofactor>
    <text evidence="1">Binds 1 heme group per subunit.</text>
</comment>
<dbReference type="PANTHER" id="PTHR10138:SF0">
    <property type="entry name" value="TRYPTOPHAN 2,3-DIOXYGENASE"/>
    <property type="match status" value="1"/>
</dbReference>
<evidence type="ECO:0000256" key="1">
    <source>
        <dbReference type="HAMAP-Rule" id="MF_01972"/>
    </source>
</evidence>
<reference evidence="2 3" key="1">
    <citation type="submission" date="2018-06" db="EMBL/GenBank/DDBJ databases">
        <title>Sphaerisporangium craniellae sp. nov., isolated from a marine sponge in the South China Sea.</title>
        <authorList>
            <person name="Li L."/>
        </authorList>
    </citation>
    <scope>NUCLEOTIDE SEQUENCE [LARGE SCALE GENOMIC DNA]</scope>
    <source>
        <strain evidence="2 3">CCTCC AA 208026</strain>
    </source>
</reference>
<keyword evidence="1" id="KW-0823">Tryptophan catabolism</keyword>
<comment type="pathway">
    <text evidence="1">Amino-acid degradation; L-tryptophan degradation via kynurenine pathway; L-kynurenine from L-tryptophan: step 1/2.</text>
</comment>
<dbReference type="GO" id="GO:0019442">
    <property type="term" value="P:L-tryptophan catabolic process to acetyl-CoA"/>
    <property type="evidence" value="ECO:0007669"/>
    <property type="project" value="TreeGrafter"/>
</dbReference>
<dbReference type="RefSeq" id="WP_114028575.1">
    <property type="nucleotide sequence ID" value="NZ_QOIL01000005.1"/>
</dbReference>
<dbReference type="GO" id="GO:0020037">
    <property type="term" value="F:heme binding"/>
    <property type="evidence" value="ECO:0007669"/>
    <property type="project" value="UniProtKB-UniRule"/>
</dbReference>
<sequence>MNGAALAQETRLTYASYLELGLLLDIQRPRSRAHDETMFIIVHQVYELWFKLLLHELTYLQERLEAGDSDSALHTLRRCVAVLQVAVDQLDVIDTLTPAQFAGFRDSLGSASGAQSAQFRELEAVLGARDRIVLENYEEGCAERLRIEAAMNRPSVLDSFLCYVSLQGYPVPAEVLRRNPALPFEATQPVREVLARVNHDDLVPAQVAEGLLDLDRLLQEWRHRHIKIVQRMIGASRGTGGTSGADHLRATCATPAFPVLWEVRGA</sequence>